<evidence type="ECO:0000256" key="4">
    <source>
        <dbReference type="ARBA" id="ARBA00023239"/>
    </source>
</evidence>
<evidence type="ECO:0000259" key="9">
    <source>
        <dbReference type="Pfam" id="PF00278"/>
    </source>
</evidence>
<dbReference type="InterPro" id="IPR022643">
    <property type="entry name" value="De-COase2_C"/>
</dbReference>
<keyword evidence="3 5" id="KW-0663">Pyridoxal phosphate</keyword>
<keyword evidence="5" id="KW-0028">Amino-acid biosynthesis</keyword>
<feature type="binding site" evidence="5">
    <location>
        <position position="382"/>
    </location>
    <ligand>
        <name>substrate</name>
    </ligand>
</feature>
<comment type="pathway">
    <text evidence="5 8">Amino-acid biosynthesis; L-lysine biosynthesis via DAP pathway; L-lysine from DL-2,6-diaminopimelate: step 1/1.</text>
</comment>
<dbReference type="NCBIfam" id="TIGR01048">
    <property type="entry name" value="lysA"/>
    <property type="match status" value="1"/>
</dbReference>
<evidence type="ECO:0000256" key="7">
    <source>
        <dbReference type="PIRSR" id="PIRSR600183-50"/>
    </source>
</evidence>
<feature type="binding site" evidence="5">
    <location>
        <begin position="282"/>
        <end position="285"/>
    </location>
    <ligand>
        <name>pyridoxal 5'-phosphate</name>
        <dbReference type="ChEBI" id="CHEBI:597326"/>
    </ligand>
</feature>
<dbReference type="SUPFAM" id="SSF51419">
    <property type="entry name" value="PLP-binding barrel"/>
    <property type="match status" value="1"/>
</dbReference>
<accession>A0A0N1N307</accession>
<dbReference type="PANTHER" id="PTHR43727">
    <property type="entry name" value="DIAMINOPIMELATE DECARBOXYLASE"/>
    <property type="match status" value="1"/>
</dbReference>
<evidence type="ECO:0000259" key="10">
    <source>
        <dbReference type="Pfam" id="PF02784"/>
    </source>
</evidence>
<evidence type="ECO:0000256" key="2">
    <source>
        <dbReference type="ARBA" id="ARBA00022793"/>
    </source>
</evidence>
<evidence type="ECO:0000256" key="3">
    <source>
        <dbReference type="ARBA" id="ARBA00022898"/>
    </source>
</evidence>
<dbReference type="InterPro" id="IPR022653">
    <property type="entry name" value="De-COase2_pyr-phos_BS"/>
</dbReference>
<feature type="binding site" evidence="5">
    <location>
        <position position="382"/>
    </location>
    <ligand>
        <name>pyridoxal 5'-phosphate</name>
        <dbReference type="ChEBI" id="CHEBI:597326"/>
    </ligand>
</feature>
<feature type="domain" description="Orn/DAP/Arg decarboxylase 2 C-terminal" evidence="9">
    <location>
        <begin position="30"/>
        <end position="380"/>
    </location>
</feature>
<evidence type="ECO:0000256" key="8">
    <source>
        <dbReference type="RuleBase" id="RU003738"/>
    </source>
</evidence>
<feature type="domain" description="Orn/DAP/Arg decarboxylase 2 N-terminal" evidence="10">
    <location>
        <begin position="36"/>
        <end position="288"/>
    </location>
</feature>
<dbReference type="GO" id="GO:0030170">
    <property type="term" value="F:pyridoxal phosphate binding"/>
    <property type="evidence" value="ECO:0007669"/>
    <property type="project" value="UniProtKB-UniRule"/>
</dbReference>
<name>A0A0N1N307_9HYPH</name>
<dbReference type="Gene3D" id="2.40.37.10">
    <property type="entry name" value="Lyase, Ornithine Decarboxylase, Chain A, domain 1"/>
    <property type="match status" value="1"/>
</dbReference>
<dbReference type="EMBL" id="LGSZ01000053">
    <property type="protein sequence ID" value="KPH78816.1"/>
    <property type="molecule type" value="Genomic_DNA"/>
</dbReference>
<feature type="binding site" evidence="5">
    <location>
        <position position="321"/>
    </location>
    <ligand>
        <name>substrate</name>
    </ligand>
</feature>
<dbReference type="PROSITE" id="PS00878">
    <property type="entry name" value="ODR_DC_2_1"/>
    <property type="match status" value="1"/>
</dbReference>
<comment type="function">
    <text evidence="5">Specifically catalyzes the decarboxylation of meso-diaminopimelate (meso-DAP) to L-lysine.</text>
</comment>
<feature type="modified residue" description="N6-(pyridoxal phosphate)lysine" evidence="5 7">
    <location>
        <position position="64"/>
    </location>
</feature>
<feature type="binding site" evidence="5">
    <location>
        <position position="243"/>
    </location>
    <ligand>
        <name>pyridoxal 5'-phosphate</name>
        <dbReference type="ChEBI" id="CHEBI:597326"/>
    </ligand>
</feature>
<gene>
    <name evidence="5" type="primary">lysA</name>
    <name evidence="11" type="ORF">AE618_20490</name>
</gene>
<dbReference type="PRINTS" id="PR01181">
    <property type="entry name" value="DAPDCRBXLASE"/>
</dbReference>
<keyword evidence="2 5" id="KW-0210">Decarboxylase</keyword>
<comment type="similarity">
    <text evidence="5">Belongs to the Orn/Lys/Arg decarboxylase class-II family. LysA subfamily.</text>
</comment>
<dbReference type="CDD" id="cd06828">
    <property type="entry name" value="PLPDE_III_DapDC"/>
    <property type="match status" value="1"/>
</dbReference>
<feature type="binding site" evidence="5">
    <location>
        <position position="354"/>
    </location>
    <ligand>
        <name>substrate</name>
    </ligand>
</feature>
<dbReference type="InterPro" id="IPR022644">
    <property type="entry name" value="De-COase2_N"/>
</dbReference>
<dbReference type="InterPro" id="IPR002986">
    <property type="entry name" value="DAP_deCOOHase_LysA"/>
</dbReference>
<dbReference type="PRINTS" id="PR01179">
    <property type="entry name" value="ODADCRBXLASE"/>
</dbReference>
<dbReference type="InterPro" id="IPR009006">
    <property type="entry name" value="Ala_racemase/Decarboxylase_C"/>
</dbReference>
<dbReference type="SUPFAM" id="SSF50621">
    <property type="entry name" value="Alanine racemase C-terminal domain-like"/>
    <property type="match status" value="1"/>
</dbReference>
<dbReference type="UniPathway" id="UPA00034">
    <property type="reaction ID" value="UER00027"/>
</dbReference>
<protein>
    <recommendedName>
        <fullName evidence="5 6">Diaminopimelate decarboxylase</fullName>
        <shortName evidence="5">DAP decarboxylase</shortName>
        <shortName evidence="5">DAPDC</shortName>
        <ecNumber evidence="5 6">4.1.1.20</ecNumber>
    </recommendedName>
</protein>
<feature type="binding site" evidence="5">
    <location>
        <position position="285"/>
    </location>
    <ligand>
        <name>substrate</name>
    </ligand>
</feature>
<keyword evidence="4 5" id="KW-0456">Lyase</keyword>
<keyword evidence="12" id="KW-1185">Reference proteome</keyword>
<comment type="subunit">
    <text evidence="5">Homodimer.</text>
</comment>
<dbReference type="Pfam" id="PF00278">
    <property type="entry name" value="Orn_DAP_Arg_deC"/>
    <property type="match status" value="1"/>
</dbReference>
<dbReference type="AlphaFoldDB" id="A0A0N1N307"/>
<dbReference type="InterPro" id="IPR029066">
    <property type="entry name" value="PLP-binding_barrel"/>
</dbReference>
<evidence type="ECO:0000256" key="6">
    <source>
        <dbReference type="NCBIfam" id="TIGR01048"/>
    </source>
</evidence>
<feature type="active site" description="Proton donor" evidence="7">
    <location>
        <position position="353"/>
    </location>
</feature>
<dbReference type="GO" id="GO:0008836">
    <property type="term" value="F:diaminopimelate decarboxylase activity"/>
    <property type="evidence" value="ECO:0007669"/>
    <property type="project" value="UniProtKB-UniRule"/>
</dbReference>
<comment type="caution">
    <text evidence="11">The sequence shown here is derived from an EMBL/GenBank/DDBJ whole genome shotgun (WGS) entry which is preliminary data.</text>
</comment>
<dbReference type="FunFam" id="3.20.20.10:FF:000003">
    <property type="entry name" value="Diaminopimelate decarboxylase"/>
    <property type="match status" value="1"/>
</dbReference>
<proteinExistence type="inferred from homology"/>
<comment type="catalytic activity">
    <reaction evidence="5 8">
        <text>meso-2,6-diaminopimelate + H(+) = L-lysine + CO2</text>
        <dbReference type="Rhea" id="RHEA:15101"/>
        <dbReference type="ChEBI" id="CHEBI:15378"/>
        <dbReference type="ChEBI" id="CHEBI:16526"/>
        <dbReference type="ChEBI" id="CHEBI:32551"/>
        <dbReference type="ChEBI" id="CHEBI:57791"/>
        <dbReference type="EC" id="4.1.1.20"/>
    </reaction>
</comment>
<dbReference type="OrthoDB" id="9802241at2"/>
<dbReference type="EC" id="4.1.1.20" evidence="5 6"/>
<dbReference type="Proteomes" id="UP000037822">
    <property type="component" value="Unassembled WGS sequence"/>
</dbReference>
<reference evidence="11 12" key="1">
    <citation type="submission" date="2015-07" db="EMBL/GenBank/DDBJ databases">
        <title>Whole genome sequencing of Bosea vaviloviae isolated from cave pool.</title>
        <authorList>
            <person name="Tan N.E.H."/>
            <person name="Lee Y.P."/>
            <person name="Gan H.M."/>
            <person name="Barton H."/>
            <person name="Savka M.A."/>
        </authorList>
    </citation>
    <scope>NUCLEOTIDE SEQUENCE [LARGE SCALE GENOMIC DNA]</scope>
    <source>
        <strain evidence="11 12">SD260</strain>
    </source>
</reference>
<keyword evidence="5 8" id="KW-0457">Lysine biosynthesis</keyword>
<dbReference type="InterPro" id="IPR000183">
    <property type="entry name" value="Orn/DAP/Arg_de-COase"/>
</dbReference>
<evidence type="ECO:0000256" key="1">
    <source>
        <dbReference type="ARBA" id="ARBA00001933"/>
    </source>
</evidence>
<feature type="binding site" evidence="5">
    <location>
        <position position="325"/>
    </location>
    <ligand>
        <name>substrate</name>
    </ligand>
</feature>
<organism evidence="11 12">
    <name type="scientific">Bosea vaviloviae</name>
    <dbReference type="NCBI Taxonomy" id="1526658"/>
    <lineage>
        <taxon>Bacteria</taxon>
        <taxon>Pseudomonadati</taxon>
        <taxon>Pseudomonadota</taxon>
        <taxon>Alphaproteobacteria</taxon>
        <taxon>Hyphomicrobiales</taxon>
        <taxon>Boseaceae</taxon>
        <taxon>Bosea</taxon>
    </lineage>
</organism>
<dbReference type="GO" id="GO:0009089">
    <property type="term" value="P:lysine biosynthetic process via diaminopimelate"/>
    <property type="evidence" value="ECO:0007669"/>
    <property type="project" value="UniProtKB-UniRule"/>
</dbReference>
<comment type="cofactor">
    <cofactor evidence="1 5 7 8">
        <name>pyridoxal 5'-phosphate</name>
        <dbReference type="ChEBI" id="CHEBI:597326"/>
    </cofactor>
</comment>
<evidence type="ECO:0000256" key="5">
    <source>
        <dbReference type="HAMAP-Rule" id="MF_02120"/>
    </source>
</evidence>
<dbReference type="HAMAP" id="MF_02120">
    <property type="entry name" value="LysA"/>
    <property type="match status" value="1"/>
</dbReference>
<dbReference type="Gene3D" id="3.20.20.10">
    <property type="entry name" value="Alanine racemase"/>
    <property type="match status" value="1"/>
</dbReference>
<dbReference type="RefSeq" id="WP_054210928.1">
    <property type="nucleotide sequence ID" value="NZ_LGSZ01000053.1"/>
</dbReference>
<dbReference type="Pfam" id="PF02784">
    <property type="entry name" value="Orn_Arg_deC_N"/>
    <property type="match status" value="1"/>
</dbReference>
<evidence type="ECO:0000313" key="11">
    <source>
        <dbReference type="EMBL" id="KPH78816.1"/>
    </source>
</evidence>
<sequence length="429" mass="46237">MHHFSYRDGSLFAEDVDLREVADAVGTPVYVYSSATIERHYRLFSAAVKAAAPTAKAHVFYAMKANGNLGVLKTLAALGAGADTVSEGEIRKALAAGFPPDRIVFSGVGKSESELRYAVEQGIYQVNIETEGELDLLSRVASALGKRQEAVFRVNPDIGAGGHAKITTGSSENKFGVSFEEVGRLYTRAANMPGVRMMGLALHIGSQIRETESYEAAYAKMVALVGDLRAEGHRVERLDLGGGLGIPYDIPKDFDHGPDLIEAYAAMVGRVTKGLDVELGFEPGRLIVGNAGILMTRVLHLNPRPTKQFLVVDAAMNDLVRPAMYEAYHEIWPVSEPEAGAPEIAYDVVGPICESGDTFTTGRLLPTLRPGDLIAFMTAGAYGASMSSTYNQRLLVPEVLVKGADYAVTRPRQSYEDLLGTDRAPPWLA</sequence>
<dbReference type="PANTHER" id="PTHR43727:SF2">
    <property type="entry name" value="GROUP IV DECARBOXYLASE"/>
    <property type="match status" value="1"/>
</dbReference>
<dbReference type="PATRIC" id="fig|1526658.3.peg.1512"/>
<evidence type="ECO:0000313" key="12">
    <source>
        <dbReference type="Proteomes" id="UP000037822"/>
    </source>
</evidence>